<dbReference type="GO" id="GO:0003365">
    <property type="term" value="P:establishment of cell polarity involved in ameboidal cell migration"/>
    <property type="evidence" value="ECO:0007669"/>
    <property type="project" value="TreeGrafter"/>
</dbReference>
<feature type="compositionally biased region" description="Basic residues" evidence="1">
    <location>
        <begin position="58"/>
        <end position="71"/>
    </location>
</feature>
<feature type="compositionally biased region" description="Basic and acidic residues" evidence="1">
    <location>
        <begin position="407"/>
        <end position="418"/>
    </location>
</feature>
<keyword evidence="3" id="KW-1185">Reference proteome</keyword>
<dbReference type="GO" id="GO:0031410">
    <property type="term" value="C:cytoplasmic vesicle"/>
    <property type="evidence" value="ECO:0007669"/>
    <property type="project" value="TreeGrafter"/>
</dbReference>
<dbReference type="GO" id="GO:0030036">
    <property type="term" value="P:actin cytoskeleton organization"/>
    <property type="evidence" value="ECO:0007669"/>
    <property type="project" value="TreeGrafter"/>
</dbReference>
<feature type="compositionally biased region" description="Basic and acidic residues" evidence="1">
    <location>
        <begin position="147"/>
        <end position="164"/>
    </location>
</feature>
<dbReference type="PANTHER" id="PTHR14826">
    <property type="entry name" value="ANGIOMOTIN"/>
    <property type="match status" value="1"/>
</dbReference>
<dbReference type="PANTHER" id="PTHR14826:SF3">
    <property type="entry name" value="ANGIOMOTIN-LIKE PROTEIN 2"/>
    <property type="match status" value="1"/>
</dbReference>
<protein>
    <submittedName>
        <fullName evidence="2">Uncharacterized protein</fullName>
    </submittedName>
</protein>
<evidence type="ECO:0000313" key="3">
    <source>
        <dbReference type="Proteomes" id="UP001460270"/>
    </source>
</evidence>
<evidence type="ECO:0000313" key="2">
    <source>
        <dbReference type="EMBL" id="KAK7888724.1"/>
    </source>
</evidence>
<feature type="compositionally biased region" description="Polar residues" evidence="1">
    <location>
        <begin position="378"/>
        <end position="394"/>
    </location>
</feature>
<dbReference type="GO" id="GO:0030334">
    <property type="term" value="P:regulation of cell migration"/>
    <property type="evidence" value="ECO:0007669"/>
    <property type="project" value="TreeGrafter"/>
</dbReference>
<dbReference type="GO" id="GO:0035329">
    <property type="term" value="P:hippo signaling"/>
    <property type="evidence" value="ECO:0007669"/>
    <property type="project" value="TreeGrafter"/>
</dbReference>
<dbReference type="AlphaFoldDB" id="A0AAW0N4T7"/>
<dbReference type="EMBL" id="JBBPFD010000018">
    <property type="protein sequence ID" value="KAK7888724.1"/>
    <property type="molecule type" value="Genomic_DNA"/>
</dbReference>
<evidence type="ECO:0000256" key="1">
    <source>
        <dbReference type="SAM" id="MobiDB-lite"/>
    </source>
</evidence>
<dbReference type="Proteomes" id="UP001460270">
    <property type="component" value="Unassembled WGS sequence"/>
</dbReference>
<feature type="region of interest" description="Disordered" evidence="1">
    <location>
        <begin position="1"/>
        <end position="218"/>
    </location>
</feature>
<reference evidence="3" key="1">
    <citation type="submission" date="2024-04" db="EMBL/GenBank/DDBJ databases">
        <title>Salinicola lusitanus LLJ914,a marine bacterium isolated from the Okinawa Trough.</title>
        <authorList>
            <person name="Li J."/>
        </authorList>
    </citation>
    <scope>NUCLEOTIDE SEQUENCE [LARGE SCALE GENOMIC DNA]</scope>
</reference>
<sequence>MSLFSGTETGAELVLWKPKGTSRGSFGWKRAGHIPLQLSESGPSPEEVRDNGANVQKHAARRERRKRRQKSEKREVTGTDTCSQRREERGDGTDKDRREKKEVTGTETGTDKREGDSMHQEQSRLQPQDTSRGPRKEMRSRPNLQAQRRDEVKTKPSQRRDEVKPNLQAQREMRSRPNLQAQRRYEIHTEGIQTMNGQKESDELASTVTRPEPSPDGLGHEGAAICRVGPPPPSLRPTVLVWDGSTSTHQAQTQTRDVSWDKAGGEKEVFGINRSDLLKRPVNIVNMRTAEDSSGTVLHRLIQEQLRYANMSDARTLLAIQQQALRGGSSSSGGGTGSPRSSLESLSQDDSPYIYMNTRQEPQGEEYQGEGCPRAPCTTCTQRSCPRTRSTASDLTERPGSVSRGAVGHEEGTRPLPQ</sequence>
<feature type="region of interest" description="Disordered" evidence="1">
    <location>
        <begin position="326"/>
        <end position="418"/>
    </location>
</feature>
<dbReference type="InterPro" id="IPR051747">
    <property type="entry name" value="Angiomotin-like"/>
</dbReference>
<proteinExistence type="predicted"/>
<dbReference type="GO" id="GO:0001525">
    <property type="term" value="P:angiogenesis"/>
    <property type="evidence" value="ECO:0007669"/>
    <property type="project" value="TreeGrafter"/>
</dbReference>
<name>A0AAW0N4T7_9GOBI</name>
<accession>A0AAW0N4T7</accession>
<feature type="compositionally biased region" description="Polar residues" evidence="1">
    <location>
        <begin position="191"/>
        <end position="209"/>
    </location>
</feature>
<dbReference type="GO" id="GO:0005886">
    <property type="term" value="C:plasma membrane"/>
    <property type="evidence" value="ECO:0007669"/>
    <property type="project" value="TreeGrafter"/>
</dbReference>
<dbReference type="GO" id="GO:0005923">
    <property type="term" value="C:bicellular tight junction"/>
    <property type="evidence" value="ECO:0007669"/>
    <property type="project" value="TreeGrafter"/>
</dbReference>
<feature type="compositionally biased region" description="Basic and acidic residues" evidence="1">
    <location>
        <begin position="72"/>
        <end position="122"/>
    </location>
</feature>
<organism evidence="2 3">
    <name type="scientific">Mugilogobius chulae</name>
    <name type="common">yellowstripe goby</name>
    <dbReference type="NCBI Taxonomy" id="88201"/>
    <lineage>
        <taxon>Eukaryota</taxon>
        <taxon>Metazoa</taxon>
        <taxon>Chordata</taxon>
        <taxon>Craniata</taxon>
        <taxon>Vertebrata</taxon>
        <taxon>Euteleostomi</taxon>
        <taxon>Actinopterygii</taxon>
        <taxon>Neopterygii</taxon>
        <taxon>Teleostei</taxon>
        <taxon>Neoteleostei</taxon>
        <taxon>Acanthomorphata</taxon>
        <taxon>Gobiaria</taxon>
        <taxon>Gobiiformes</taxon>
        <taxon>Gobioidei</taxon>
        <taxon>Gobiidae</taxon>
        <taxon>Gobionellinae</taxon>
        <taxon>Mugilogobius</taxon>
    </lineage>
</organism>
<gene>
    <name evidence="2" type="ORF">WMY93_024284</name>
</gene>
<comment type="caution">
    <text evidence="2">The sequence shown here is derived from an EMBL/GenBank/DDBJ whole genome shotgun (WGS) entry which is preliminary data.</text>
</comment>